<name>A0A0R1WJN5_9LACO</name>
<proteinExistence type="predicted"/>
<dbReference type="AlphaFoldDB" id="A0A0R1WJN5"/>
<keyword evidence="2" id="KW-1185">Reference proteome</keyword>
<reference evidence="1 2" key="1">
    <citation type="journal article" date="2015" name="Genome Announc.">
        <title>Expanding the biotechnology potential of lactobacilli through comparative genomics of 213 strains and associated genera.</title>
        <authorList>
            <person name="Sun Z."/>
            <person name="Harris H.M."/>
            <person name="McCann A."/>
            <person name="Guo C."/>
            <person name="Argimon S."/>
            <person name="Zhang W."/>
            <person name="Yang X."/>
            <person name="Jeffery I.B."/>
            <person name="Cooney J.C."/>
            <person name="Kagawa T.F."/>
            <person name="Liu W."/>
            <person name="Song Y."/>
            <person name="Salvetti E."/>
            <person name="Wrobel A."/>
            <person name="Rasinkangas P."/>
            <person name="Parkhill J."/>
            <person name="Rea M.C."/>
            <person name="O'Sullivan O."/>
            <person name="Ritari J."/>
            <person name="Douillard F.P."/>
            <person name="Paul Ross R."/>
            <person name="Yang R."/>
            <person name="Briner A.E."/>
            <person name="Felis G.E."/>
            <person name="de Vos W.M."/>
            <person name="Barrangou R."/>
            <person name="Klaenhammer T.R."/>
            <person name="Caufield P.W."/>
            <person name="Cui Y."/>
            <person name="Zhang H."/>
            <person name="O'Toole P.W."/>
        </authorList>
    </citation>
    <scope>NUCLEOTIDE SEQUENCE [LARGE SCALE GENOMIC DNA]</scope>
    <source>
        <strain evidence="1 2">DSM 16982</strain>
    </source>
</reference>
<protein>
    <recommendedName>
        <fullName evidence="3">Right handed beta helix domain-containing protein</fullName>
    </recommendedName>
</protein>
<dbReference type="Proteomes" id="UP000051302">
    <property type="component" value="Unassembled WGS sequence"/>
</dbReference>
<gene>
    <name evidence="1" type="ORF">FD31_GL002008</name>
</gene>
<evidence type="ECO:0000313" key="1">
    <source>
        <dbReference type="EMBL" id="KRM14316.1"/>
    </source>
</evidence>
<comment type="caution">
    <text evidence="1">The sequence shown here is derived from an EMBL/GenBank/DDBJ whole genome shotgun (WGS) entry which is preliminary data.</text>
</comment>
<dbReference type="STRING" id="1423774.FD31_GL002008"/>
<evidence type="ECO:0000313" key="2">
    <source>
        <dbReference type="Proteomes" id="UP000051302"/>
    </source>
</evidence>
<dbReference type="RefSeq" id="WP_057893161.1">
    <property type="nucleotide sequence ID" value="NZ_AZFV01000043.1"/>
</dbReference>
<accession>A0A0R1WJN5</accession>
<organism evidence="1 2">
    <name type="scientific">Companilactobacillus nantensis DSM 16982</name>
    <dbReference type="NCBI Taxonomy" id="1423774"/>
    <lineage>
        <taxon>Bacteria</taxon>
        <taxon>Bacillati</taxon>
        <taxon>Bacillota</taxon>
        <taxon>Bacilli</taxon>
        <taxon>Lactobacillales</taxon>
        <taxon>Lactobacillaceae</taxon>
        <taxon>Companilactobacillus</taxon>
    </lineage>
</organism>
<dbReference type="PATRIC" id="fig|1423774.3.peg.2087"/>
<evidence type="ECO:0008006" key="3">
    <source>
        <dbReference type="Google" id="ProtNLM"/>
    </source>
</evidence>
<sequence>MEMHTITVNNDRAFFFALQKANRSKNLTETIELKPGKYFADADNIFLSIKKSITIKGLYDNAKATNLNCAFLIGADTTLILENLTMNYFGEKSNTIALYDGAELYGNNIIVDRTMDPNSNWDTIYCKDSTISLKNSEILTDPIRNICGISLENSQLIAVNSNVNAPLFKNSTVYLKDTLTSYSVVLKNHSNLSFINLAIDSTQNTEFSDFYIENQSTVNGVNLNFSKKDSFVDVIDSHFENNNFVSGLENVRWRFTDNSTVIADGDEPFNDNL</sequence>
<dbReference type="EMBL" id="AZFV01000043">
    <property type="protein sequence ID" value="KRM14316.1"/>
    <property type="molecule type" value="Genomic_DNA"/>
</dbReference>